<sequence>MSAAVQYQPDAQASAVPSFPPPMTTTADAC</sequence>
<organism evidence="2 3">
    <name type="scientific">Alienimonas californiensis</name>
    <dbReference type="NCBI Taxonomy" id="2527989"/>
    <lineage>
        <taxon>Bacteria</taxon>
        <taxon>Pseudomonadati</taxon>
        <taxon>Planctomycetota</taxon>
        <taxon>Planctomycetia</taxon>
        <taxon>Planctomycetales</taxon>
        <taxon>Planctomycetaceae</taxon>
        <taxon>Alienimonas</taxon>
    </lineage>
</organism>
<proteinExistence type="predicted"/>
<dbReference type="EMBL" id="CP036265">
    <property type="protein sequence ID" value="QDT15983.1"/>
    <property type="molecule type" value="Genomic_DNA"/>
</dbReference>
<evidence type="ECO:0000256" key="1">
    <source>
        <dbReference type="SAM" id="MobiDB-lite"/>
    </source>
</evidence>
<dbReference type="AlphaFoldDB" id="A0A517P9C7"/>
<reference evidence="2 3" key="1">
    <citation type="submission" date="2019-02" db="EMBL/GenBank/DDBJ databases">
        <title>Deep-cultivation of Planctomycetes and their phenomic and genomic characterization uncovers novel biology.</title>
        <authorList>
            <person name="Wiegand S."/>
            <person name="Jogler M."/>
            <person name="Boedeker C."/>
            <person name="Pinto D."/>
            <person name="Vollmers J."/>
            <person name="Rivas-Marin E."/>
            <person name="Kohn T."/>
            <person name="Peeters S.H."/>
            <person name="Heuer A."/>
            <person name="Rast P."/>
            <person name="Oberbeckmann S."/>
            <person name="Bunk B."/>
            <person name="Jeske O."/>
            <person name="Meyerdierks A."/>
            <person name="Storesund J.E."/>
            <person name="Kallscheuer N."/>
            <person name="Luecker S."/>
            <person name="Lage O.M."/>
            <person name="Pohl T."/>
            <person name="Merkel B.J."/>
            <person name="Hornburger P."/>
            <person name="Mueller R.-W."/>
            <person name="Bruemmer F."/>
            <person name="Labrenz M."/>
            <person name="Spormann A.M."/>
            <person name="Op den Camp H."/>
            <person name="Overmann J."/>
            <person name="Amann R."/>
            <person name="Jetten M.S.M."/>
            <person name="Mascher T."/>
            <person name="Medema M.H."/>
            <person name="Devos D.P."/>
            <person name="Kaster A.-K."/>
            <person name="Ovreas L."/>
            <person name="Rohde M."/>
            <person name="Galperin M.Y."/>
            <person name="Jogler C."/>
        </authorList>
    </citation>
    <scope>NUCLEOTIDE SEQUENCE [LARGE SCALE GENOMIC DNA]</scope>
    <source>
        <strain evidence="2 3">CA12</strain>
    </source>
</reference>
<keyword evidence="3" id="KW-1185">Reference proteome</keyword>
<gene>
    <name evidence="2" type="ORF">CA12_20810</name>
</gene>
<protein>
    <submittedName>
        <fullName evidence="2">Uncharacterized protein</fullName>
    </submittedName>
</protein>
<evidence type="ECO:0000313" key="2">
    <source>
        <dbReference type="EMBL" id="QDT15983.1"/>
    </source>
</evidence>
<evidence type="ECO:0000313" key="3">
    <source>
        <dbReference type="Proteomes" id="UP000318741"/>
    </source>
</evidence>
<dbReference type="Proteomes" id="UP000318741">
    <property type="component" value="Chromosome"/>
</dbReference>
<name>A0A517P9C7_9PLAN</name>
<accession>A0A517P9C7</accession>
<dbReference type="KEGG" id="acaf:CA12_20810"/>
<feature type="region of interest" description="Disordered" evidence="1">
    <location>
        <begin position="1"/>
        <end position="30"/>
    </location>
</feature>